<dbReference type="STRING" id="419481.SAMN05216233_102328"/>
<dbReference type="Proteomes" id="UP000198870">
    <property type="component" value="Unassembled WGS sequence"/>
</dbReference>
<dbReference type="InterPro" id="IPR018759">
    <property type="entry name" value="BBP2_2"/>
</dbReference>
<dbReference type="AlphaFoldDB" id="A0A1G5C1Z3"/>
<sequence>MMRTRRTATDSRKWVVPALVFLVVALGGGVLTEPVRADVRLGLETQVEYNDNLFLDEGDETDDIIYRVAPWIEATKQWQRLLTELRYQPRFTWYDENTDLDFTGHNADLVLSGNVSRNVNLALDTRFVRSEEENRDRFNSQRSSRLPYTNFFSSLTGTWLTGRDENLGFVVSGEDLDYDEESLSQDGREYEGRINGRHRIQDLDFATFDVGYATGEYEDDTTYDVFNGVVGGERGIDRQRRLFARLGFSTTSGDARANYNTLNPLVGIAGEKKNLQYDVGAGFLVYDQDDADTEIYPSLVANVVATHGWRRGEVVLTFTSGYEEEFLESENPGFNTYALTRATGIYSLTQDWRCSALGELRGDAYEDNRPNQDDRKDLSLVVGGGIEYQLMRRAVVRLDYTFRARESEDNTFEYKENRVLMTLNLFTL</sequence>
<name>A0A1G5C1Z3_9BACT</name>
<dbReference type="Pfam" id="PF10082">
    <property type="entry name" value="BBP2_2"/>
    <property type="match status" value="1"/>
</dbReference>
<organism evidence="1 2">
    <name type="scientific">Desulfoluna spongiiphila</name>
    <dbReference type="NCBI Taxonomy" id="419481"/>
    <lineage>
        <taxon>Bacteria</taxon>
        <taxon>Pseudomonadati</taxon>
        <taxon>Thermodesulfobacteriota</taxon>
        <taxon>Desulfobacteria</taxon>
        <taxon>Desulfobacterales</taxon>
        <taxon>Desulfolunaceae</taxon>
        <taxon>Desulfoluna</taxon>
    </lineage>
</organism>
<keyword evidence="2" id="KW-1185">Reference proteome</keyword>
<proteinExistence type="predicted"/>
<dbReference type="RefSeq" id="WP_092208794.1">
    <property type="nucleotide sequence ID" value="NZ_FMUX01000002.1"/>
</dbReference>
<evidence type="ECO:0000313" key="2">
    <source>
        <dbReference type="Proteomes" id="UP000198870"/>
    </source>
</evidence>
<evidence type="ECO:0000313" key="1">
    <source>
        <dbReference type="EMBL" id="SCX96499.1"/>
    </source>
</evidence>
<accession>A0A1G5C1Z3</accession>
<dbReference type="OrthoDB" id="5413545at2"/>
<gene>
    <name evidence="1" type="ORF">SAMN05216233_102328</name>
</gene>
<reference evidence="1 2" key="1">
    <citation type="submission" date="2016-10" db="EMBL/GenBank/DDBJ databases">
        <authorList>
            <person name="de Groot N.N."/>
        </authorList>
    </citation>
    <scope>NUCLEOTIDE SEQUENCE [LARGE SCALE GENOMIC DNA]</scope>
    <source>
        <strain evidence="1 2">AA1</strain>
    </source>
</reference>
<dbReference type="EMBL" id="FMUX01000002">
    <property type="protein sequence ID" value="SCX96499.1"/>
    <property type="molecule type" value="Genomic_DNA"/>
</dbReference>
<protein>
    <submittedName>
        <fullName evidence="1">Putative beta-barrel porin 2</fullName>
    </submittedName>
</protein>